<organism evidence="1 2">
    <name type="scientific">Glossina palpalis gambiensis</name>
    <dbReference type="NCBI Taxonomy" id="67801"/>
    <lineage>
        <taxon>Eukaryota</taxon>
        <taxon>Metazoa</taxon>
        <taxon>Ecdysozoa</taxon>
        <taxon>Arthropoda</taxon>
        <taxon>Hexapoda</taxon>
        <taxon>Insecta</taxon>
        <taxon>Pterygota</taxon>
        <taxon>Neoptera</taxon>
        <taxon>Endopterygota</taxon>
        <taxon>Diptera</taxon>
        <taxon>Brachycera</taxon>
        <taxon>Muscomorpha</taxon>
        <taxon>Hippoboscoidea</taxon>
        <taxon>Glossinidae</taxon>
        <taxon>Glossina</taxon>
    </lineage>
</organism>
<dbReference type="EnsemblMetazoa" id="GPPI041962-RA">
    <property type="protein sequence ID" value="GPPI041962-PA"/>
    <property type="gene ID" value="GPPI041962"/>
</dbReference>
<accession>A0A1B0BVN7</accession>
<name>A0A1B0BVN7_9MUSC</name>
<proteinExistence type="predicted"/>
<reference evidence="1" key="2">
    <citation type="submission" date="2020-05" db="UniProtKB">
        <authorList>
            <consortium name="EnsemblMetazoa"/>
        </authorList>
    </citation>
    <scope>IDENTIFICATION</scope>
    <source>
        <strain evidence="1">IAEA</strain>
    </source>
</reference>
<evidence type="ECO:0000313" key="1">
    <source>
        <dbReference type="EnsemblMetazoa" id="GPPI041962-PA"/>
    </source>
</evidence>
<dbReference type="EMBL" id="JXJN01021382">
    <property type="status" value="NOT_ANNOTATED_CDS"/>
    <property type="molecule type" value="Genomic_DNA"/>
</dbReference>
<evidence type="ECO:0000313" key="2">
    <source>
        <dbReference type="Proteomes" id="UP000092460"/>
    </source>
</evidence>
<dbReference type="Proteomes" id="UP000092460">
    <property type="component" value="Unassembled WGS sequence"/>
</dbReference>
<keyword evidence="2" id="KW-1185">Reference proteome</keyword>
<protein>
    <submittedName>
        <fullName evidence="1">Uncharacterized protein</fullName>
    </submittedName>
</protein>
<reference evidence="2" key="1">
    <citation type="submission" date="2015-01" db="EMBL/GenBank/DDBJ databases">
        <authorList>
            <person name="Aksoy S."/>
            <person name="Warren W."/>
            <person name="Wilson R.K."/>
        </authorList>
    </citation>
    <scope>NUCLEOTIDE SEQUENCE [LARGE SCALE GENOMIC DNA]</scope>
    <source>
        <strain evidence="2">IAEA</strain>
    </source>
</reference>
<sequence>MTSNFFNNNTLVGSYQYLRILQANNAVQRYQSVMLTVNIKKNNLPFSSSMLRVIAVGVTRARVDVVCVIKYIMKNKKVHIIVEDNCGQVKSIVLLFQLYSGSISSGNMLKFWLSFPQGSSSSSSTS</sequence>
<dbReference type="EMBL" id="JXJN01021381">
    <property type="status" value="NOT_ANNOTATED_CDS"/>
    <property type="molecule type" value="Genomic_DNA"/>
</dbReference>
<dbReference type="VEuPathDB" id="VectorBase:GPPI041962"/>
<dbReference type="AlphaFoldDB" id="A0A1B0BVN7"/>